<gene>
    <name evidence="1" type="ORF">TARUN_10402</name>
</gene>
<dbReference type="AlphaFoldDB" id="A0A395N6X1"/>
<comment type="caution">
    <text evidence="1">The sequence shown here is derived from an EMBL/GenBank/DDBJ whole genome shotgun (WGS) entry which is preliminary data.</text>
</comment>
<dbReference type="EMBL" id="PXOA01001149">
    <property type="protein sequence ID" value="RFU71862.1"/>
    <property type="molecule type" value="Genomic_DNA"/>
</dbReference>
<proteinExistence type="predicted"/>
<dbReference type="Proteomes" id="UP000266272">
    <property type="component" value="Unassembled WGS sequence"/>
</dbReference>
<protein>
    <submittedName>
        <fullName evidence="1">Uncharacterized protein</fullName>
    </submittedName>
</protein>
<keyword evidence="2" id="KW-1185">Reference proteome</keyword>
<sequence>MLKPERKDEALARSAWYGRHTSSGSDQVLWPPLPRPSAVSLALVEWTAYTGGGHSKWQAFAWDVKDAWRWQKDMGSGPQRAPDGYIANEKKARRRAMELEMRTGPRLRRLRAWAAMGAIEANEANELCARRFDAEATVTGGADWLFVIVTWMA</sequence>
<organism evidence="1 2">
    <name type="scientific">Trichoderma arundinaceum</name>
    <dbReference type="NCBI Taxonomy" id="490622"/>
    <lineage>
        <taxon>Eukaryota</taxon>
        <taxon>Fungi</taxon>
        <taxon>Dikarya</taxon>
        <taxon>Ascomycota</taxon>
        <taxon>Pezizomycotina</taxon>
        <taxon>Sordariomycetes</taxon>
        <taxon>Hypocreomycetidae</taxon>
        <taxon>Hypocreales</taxon>
        <taxon>Hypocreaceae</taxon>
        <taxon>Trichoderma</taxon>
    </lineage>
</organism>
<name>A0A395N6X1_TRIAR</name>
<reference evidence="1 2" key="1">
    <citation type="journal article" date="2018" name="PLoS Pathog.">
        <title>Evolution of structural diversity of trichothecenes, a family of toxins produced by plant pathogenic and entomopathogenic fungi.</title>
        <authorList>
            <person name="Proctor R.H."/>
            <person name="McCormick S.P."/>
            <person name="Kim H.S."/>
            <person name="Cardoza R.E."/>
            <person name="Stanley A.M."/>
            <person name="Lindo L."/>
            <person name="Kelly A."/>
            <person name="Brown D.W."/>
            <person name="Lee T."/>
            <person name="Vaughan M.M."/>
            <person name="Alexander N.J."/>
            <person name="Busman M."/>
            <person name="Gutierrez S."/>
        </authorList>
    </citation>
    <scope>NUCLEOTIDE SEQUENCE [LARGE SCALE GENOMIC DNA]</scope>
    <source>
        <strain evidence="1 2">IBT 40837</strain>
    </source>
</reference>
<accession>A0A395N6X1</accession>
<evidence type="ECO:0000313" key="1">
    <source>
        <dbReference type="EMBL" id="RFU71862.1"/>
    </source>
</evidence>
<evidence type="ECO:0000313" key="2">
    <source>
        <dbReference type="Proteomes" id="UP000266272"/>
    </source>
</evidence>